<name>A0AAV3T691_9EURY</name>
<dbReference type="Pfam" id="PF00005">
    <property type="entry name" value="ABC_tran"/>
    <property type="match status" value="1"/>
</dbReference>
<dbReference type="InterPro" id="IPR003593">
    <property type="entry name" value="AAA+_ATPase"/>
</dbReference>
<dbReference type="CDD" id="cd03230">
    <property type="entry name" value="ABC_DR_subfamily_A"/>
    <property type="match status" value="1"/>
</dbReference>
<dbReference type="InterPro" id="IPR003439">
    <property type="entry name" value="ABC_transporter-like_ATP-bd"/>
</dbReference>
<dbReference type="PANTHER" id="PTHR43613">
    <property type="entry name" value="ABC TRANSPORTER, ATP-BINDING PROTEIN"/>
    <property type="match status" value="1"/>
</dbReference>
<gene>
    <name evidence="4" type="ORF">GCM10009020_03940</name>
</gene>
<dbReference type="EMBL" id="BAAADV010000001">
    <property type="protein sequence ID" value="GAA0662629.1"/>
    <property type="molecule type" value="Genomic_DNA"/>
</dbReference>
<dbReference type="InterPro" id="IPR027417">
    <property type="entry name" value="P-loop_NTPase"/>
</dbReference>
<dbReference type="PANTHER" id="PTHR43613:SF1">
    <property type="entry name" value="ABC TRANSPORTER, ATP-BINDING PROTEIN"/>
    <property type="match status" value="1"/>
</dbReference>
<dbReference type="RefSeq" id="WP_343772155.1">
    <property type="nucleotide sequence ID" value="NZ_BAAADV010000001.1"/>
</dbReference>
<dbReference type="Gene3D" id="3.40.50.300">
    <property type="entry name" value="P-loop containing nucleotide triphosphate hydrolases"/>
    <property type="match status" value="1"/>
</dbReference>
<dbReference type="AlphaFoldDB" id="A0AAV3T691"/>
<evidence type="ECO:0000259" key="3">
    <source>
        <dbReference type="PROSITE" id="PS50893"/>
    </source>
</evidence>
<dbReference type="SUPFAM" id="SSF52540">
    <property type="entry name" value="P-loop containing nucleoside triphosphate hydrolases"/>
    <property type="match status" value="1"/>
</dbReference>
<sequence length="307" mass="33244">MSDAIVTATGVEKRFDDQPVLTGIDLDVRPGEIVLLMGPNGVGKSVFMSCLAGSTAPDAGEIELFDGLTPDRSSAQSSVMLQGTMTDPDLTGRENLQFYEDLHPRGTDEWEALAERLELGADLDRLVREYSGGMERKVEIASALSADVPLYLLDEPTAELDLAMIQTLHDLLLARRDEGKAFLVTSHTPLDARIADRIAFVQNGRVVADGEPETLLDDLPPVVRVRGGVPDEDRLLGERAFRRGDEIRGFLPAEADVDAIAASVDGDARVELDPPSYTDLFNYHTYVGPEVAEGKGTGGRARKPVTN</sequence>
<reference evidence="4 5" key="1">
    <citation type="journal article" date="2019" name="Int. J. Syst. Evol. Microbiol.">
        <title>The Global Catalogue of Microorganisms (GCM) 10K type strain sequencing project: providing services to taxonomists for standard genome sequencing and annotation.</title>
        <authorList>
            <consortium name="The Broad Institute Genomics Platform"/>
            <consortium name="The Broad Institute Genome Sequencing Center for Infectious Disease"/>
            <person name="Wu L."/>
            <person name="Ma J."/>
        </authorList>
    </citation>
    <scope>NUCLEOTIDE SEQUENCE [LARGE SCALE GENOMIC DNA]</scope>
    <source>
        <strain evidence="4 5">JCM 16328</strain>
    </source>
</reference>
<accession>A0AAV3T691</accession>
<protein>
    <submittedName>
        <fullName evidence="4">ABC transporter ATP-binding protein</fullName>
    </submittedName>
</protein>
<keyword evidence="5" id="KW-1185">Reference proteome</keyword>
<evidence type="ECO:0000256" key="1">
    <source>
        <dbReference type="ARBA" id="ARBA00022741"/>
    </source>
</evidence>
<evidence type="ECO:0000313" key="5">
    <source>
        <dbReference type="Proteomes" id="UP001500420"/>
    </source>
</evidence>
<dbReference type="GO" id="GO:0016887">
    <property type="term" value="F:ATP hydrolysis activity"/>
    <property type="evidence" value="ECO:0007669"/>
    <property type="project" value="InterPro"/>
</dbReference>
<organism evidence="4 5">
    <name type="scientific">Natronoarchaeum mannanilyticum</name>
    <dbReference type="NCBI Taxonomy" id="926360"/>
    <lineage>
        <taxon>Archaea</taxon>
        <taxon>Methanobacteriati</taxon>
        <taxon>Methanobacteriota</taxon>
        <taxon>Stenosarchaea group</taxon>
        <taxon>Halobacteria</taxon>
        <taxon>Halobacteriales</taxon>
        <taxon>Natronoarchaeaceae</taxon>
    </lineage>
</organism>
<feature type="domain" description="ABC transporter" evidence="3">
    <location>
        <begin position="6"/>
        <end position="228"/>
    </location>
</feature>
<evidence type="ECO:0000313" key="4">
    <source>
        <dbReference type="EMBL" id="GAA0662629.1"/>
    </source>
</evidence>
<keyword evidence="2 4" id="KW-0067">ATP-binding</keyword>
<proteinExistence type="predicted"/>
<dbReference type="SMART" id="SM00382">
    <property type="entry name" value="AAA"/>
    <property type="match status" value="1"/>
</dbReference>
<evidence type="ECO:0000256" key="2">
    <source>
        <dbReference type="ARBA" id="ARBA00022840"/>
    </source>
</evidence>
<dbReference type="PROSITE" id="PS50893">
    <property type="entry name" value="ABC_TRANSPORTER_2"/>
    <property type="match status" value="1"/>
</dbReference>
<comment type="caution">
    <text evidence="4">The sequence shown here is derived from an EMBL/GenBank/DDBJ whole genome shotgun (WGS) entry which is preliminary data.</text>
</comment>
<dbReference type="Proteomes" id="UP001500420">
    <property type="component" value="Unassembled WGS sequence"/>
</dbReference>
<keyword evidence="1" id="KW-0547">Nucleotide-binding</keyword>
<dbReference type="GO" id="GO:0005524">
    <property type="term" value="F:ATP binding"/>
    <property type="evidence" value="ECO:0007669"/>
    <property type="project" value="UniProtKB-KW"/>
</dbReference>